<evidence type="ECO:0000313" key="2">
    <source>
        <dbReference type="Proteomes" id="UP000708208"/>
    </source>
</evidence>
<protein>
    <submittedName>
        <fullName evidence="1">Uncharacterized protein</fullName>
    </submittedName>
</protein>
<dbReference type="PANTHER" id="PTHR47331">
    <property type="entry name" value="PHD-TYPE DOMAIN-CONTAINING PROTEIN"/>
    <property type="match status" value="1"/>
</dbReference>
<dbReference type="AlphaFoldDB" id="A0A8J2JQ42"/>
<proteinExistence type="predicted"/>
<dbReference type="Proteomes" id="UP000708208">
    <property type="component" value="Unassembled WGS sequence"/>
</dbReference>
<evidence type="ECO:0000313" key="1">
    <source>
        <dbReference type="EMBL" id="CAG7724184.1"/>
    </source>
</evidence>
<dbReference type="PANTHER" id="PTHR47331:SF4">
    <property type="entry name" value="PEPTIDASE S1 DOMAIN-CONTAINING PROTEIN"/>
    <property type="match status" value="1"/>
</dbReference>
<dbReference type="OrthoDB" id="6434680at2759"/>
<gene>
    <name evidence="1" type="ORF">AFUS01_LOCUS13221</name>
</gene>
<accession>A0A8J2JQ42</accession>
<keyword evidence="2" id="KW-1185">Reference proteome</keyword>
<organism evidence="1 2">
    <name type="scientific">Allacma fusca</name>
    <dbReference type="NCBI Taxonomy" id="39272"/>
    <lineage>
        <taxon>Eukaryota</taxon>
        <taxon>Metazoa</taxon>
        <taxon>Ecdysozoa</taxon>
        <taxon>Arthropoda</taxon>
        <taxon>Hexapoda</taxon>
        <taxon>Collembola</taxon>
        <taxon>Symphypleona</taxon>
        <taxon>Sminthuridae</taxon>
        <taxon>Allacma</taxon>
    </lineage>
</organism>
<name>A0A8J2JQ42_9HEXA</name>
<sequence>MDRNPEFSKKYCEKMQDFLDKGYARKLSPAELKIRSPKLWYLPHFAHFNPNKPNKLRLILDAATKSNGTSLNDNLLTGPDLYVPLISVLFKFRQRRFGFGGDIQEMFPQTRIIEDDLPAQRFLWRGTDRSRPADEIEFPDAVAAVVNQHYMDDYFDSTDTVEQAVRKIHSIILIHSKVGWKICNWTSCSTDVLKGIRSDLQCIEDKELSPESELPTERVLVLDEFGVMRVKGRIREATELSSWTKNPVILDRKHPYTVLLGRWYHEQANHYGMETVANNI</sequence>
<dbReference type="EMBL" id="CAJVCH010106583">
    <property type="protein sequence ID" value="CAG7724184.1"/>
    <property type="molecule type" value="Genomic_DNA"/>
</dbReference>
<comment type="caution">
    <text evidence="1">The sequence shown here is derived from an EMBL/GenBank/DDBJ whole genome shotgun (WGS) entry which is preliminary data.</text>
</comment>
<reference evidence="1" key="1">
    <citation type="submission" date="2021-06" db="EMBL/GenBank/DDBJ databases">
        <authorList>
            <person name="Hodson N. C."/>
            <person name="Mongue J. A."/>
            <person name="Jaron S. K."/>
        </authorList>
    </citation>
    <scope>NUCLEOTIDE SEQUENCE</scope>
</reference>